<proteinExistence type="predicted"/>
<evidence type="ECO:0000313" key="2">
    <source>
        <dbReference type="EMBL" id="TXC65568.1"/>
    </source>
</evidence>
<organism evidence="2 3">
    <name type="scientific">Piscinibacter aquaticus</name>
    <dbReference type="NCBI Taxonomy" id="392597"/>
    <lineage>
        <taxon>Bacteria</taxon>
        <taxon>Pseudomonadati</taxon>
        <taxon>Pseudomonadota</taxon>
        <taxon>Betaproteobacteria</taxon>
        <taxon>Burkholderiales</taxon>
        <taxon>Sphaerotilaceae</taxon>
        <taxon>Piscinibacter</taxon>
    </lineage>
</organism>
<keyword evidence="3" id="KW-1185">Reference proteome</keyword>
<comment type="caution">
    <text evidence="2">The sequence shown here is derived from an EMBL/GenBank/DDBJ whole genome shotgun (WGS) entry which is preliminary data.</text>
</comment>
<dbReference type="PROSITE" id="PS50925">
    <property type="entry name" value="BLUF"/>
    <property type="match status" value="1"/>
</dbReference>
<evidence type="ECO:0000313" key="3">
    <source>
        <dbReference type="Proteomes" id="UP000321832"/>
    </source>
</evidence>
<dbReference type="SUPFAM" id="SSF54975">
    <property type="entry name" value="Acylphosphatase/BLUF domain-like"/>
    <property type="match status" value="1"/>
</dbReference>
<dbReference type="AlphaFoldDB" id="A0A5C6U1D1"/>
<name>A0A5C6U1D1_9BURK</name>
<dbReference type="GO" id="GO:0009882">
    <property type="term" value="F:blue light photoreceptor activity"/>
    <property type="evidence" value="ECO:0007669"/>
    <property type="project" value="InterPro"/>
</dbReference>
<evidence type="ECO:0000259" key="1">
    <source>
        <dbReference type="PROSITE" id="PS50925"/>
    </source>
</evidence>
<dbReference type="SMART" id="SM01034">
    <property type="entry name" value="BLUF"/>
    <property type="match status" value="1"/>
</dbReference>
<protein>
    <submittedName>
        <fullName evidence="2">BLUF domain-containing protein</fullName>
    </submittedName>
</protein>
<accession>A0A5C6U1D1</accession>
<dbReference type="Gene3D" id="3.30.70.100">
    <property type="match status" value="1"/>
</dbReference>
<dbReference type="Pfam" id="PF04940">
    <property type="entry name" value="BLUF"/>
    <property type="match status" value="1"/>
</dbReference>
<dbReference type="InterPro" id="IPR036046">
    <property type="entry name" value="Acylphosphatase-like_dom_sf"/>
</dbReference>
<feature type="domain" description="BLUF" evidence="1">
    <location>
        <begin position="43"/>
        <end position="134"/>
    </location>
</feature>
<reference evidence="2 3" key="1">
    <citation type="submission" date="2019-08" db="EMBL/GenBank/DDBJ databases">
        <authorList>
            <person name="Khan S.A."/>
            <person name="Jeon C.O."/>
            <person name="Jeong S.E."/>
        </authorList>
    </citation>
    <scope>NUCLEOTIDE SEQUENCE [LARGE SCALE GENOMIC DNA]</scope>
    <source>
        <strain evidence="3">IMCC1728</strain>
    </source>
</reference>
<dbReference type="GO" id="GO:0071949">
    <property type="term" value="F:FAD binding"/>
    <property type="evidence" value="ECO:0007669"/>
    <property type="project" value="InterPro"/>
</dbReference>
<dbReference type="InterPro" id="IPR007024">
    <property type="entry name" value="BLUF_domain"/>
</dbReference>
<dbReference type="EMBL" id="VOPW01000001">
    <property type="protein sequence ID" value="TXC65568.1"/>
    <property type="molecule type" value="Genomic_DNA"/>
</dbReference>
<gene>
    <name evidence="2" type="ORF">FSC37_04080</name>
</gene>
<dbReference type="Proteomes" id="UP000321832">
    <property type="component" value="Unassembled WGS sequence"/>
</dbReference>
<sequence length="182" mass="20304">MTCARLCHEPWAPREREGMLSVTPSGDDRGDAARSTVPSMSGLQCLLYMSRATGEMAPADIDRLLEGARQRNRSRGVTGALLHYDGRFLQVLEGEPEAIDQCFERIQGDRRHERITPLYRAPIEVARFPEWSMRYVSSSGPADRAVSAFLDQLQAQPTEATVKQAITLLHRLAAGSAHWQAR</sequence>